<organism evidence="1 2">
    <name type="scientific">Ruminiclostridium sufflavum DSM 19573</name>
    <dbReference type="NCBI Taxonomy" id="1121337"/>
    <lineage>
        <taxon>Bacteria</taxon>
        <taxon>Bacillati</taxon>
        <taxon>Bacillota</taxon>
        <taxon>Clostridia</taxon>
        <taxon>Eubacteriales</taxon>
        <taxon>Oscillospiraceae</taxon>
        <taxon>Ruminiclostridium</taxon>
    </lineage>
</organism>
<proteinExistence type="predicted"/>
<name>A0A318XND8_9FIRM</name>
<evidence type="ECO:0008006" key="3">
    <source>
        <dbReference type="Google" id="ProtNLM"/>
    </source>
</evidence>
<dbReference type="AlphaFoldDB" id="A0A318XND8"/>
<comment type="caution">
    <text evidence="1">The sequence shown here is derived from an EMBL/GenBank/DDBJ whole genome shotgun (WGS) entry which is preliminary data.</text>
</comment>
<keyword evidence="2" id="KW-1185">Reference proteome</keyword>
<reference evidence="1 2" key="1">
    <citation type="submission" date="2018-06" db="EMBL/GenBank/DDBJ databases">
        <title>Genomic Encyclopedia of Type Strains, Phase I: the one thousand microbial genomes (KMG-I) project.</title>
        <authorList>
            <person name="Kyrpides N."/>
        </authorList>
    </citation>
    <scope>NUCLEOTIDE SEQUENCE [LARGE SCALE GENOMIC DNA]</scope>
    <source>
        <strain evidence="1 2">DSM 19573</strain>
    </source>
</reference>
<dbReference type="EMBL" id="QKMR01000003">
    <property type="protein sequence ID" value="PYG89537.1"/>
    <property type="molecule type" value="Genomic_DNA"/>
</dbReference>
<dbReference type="Proteomes" id="UP000248132">
    <property type="component" value="Unassembled WGS sequence"/>
</dbReference>
<protein>
    <recommendedName>
        <fullName evidence="3">Butirosin biosynthesis protein H-like</fullName>
    </recommendedName>
</protein>
<evidence type="ECO:0000313" key="2">
    <source>
        <dbReference type="Proteomes" id="UP000248132"/>
    </source>
</evidence>
<evidence type="ECO:0000313" key="1">
    <source>
        <dbReference type="EMBL" id="PYG89537.1"/>
    </source>
</evidence>
<accession>A0A318XND8</accession>
<sequence length="533" mass="61460">MRIMNIDINPVHCEGLNCFEDILVTMASHYKAEYRLAFSDAWGFEFKPSNVSDSSLLGERIGNDVRNITGLLYKYSNINVVRIDTENPTELLGVIKEYLAQEIPLGLFIDAFWCPWLQGRYQRVHDAHHCLIIGMDEQNNFNCLDTALNLNISTLPYNDYINGCKNCVKYEFVKSDIKPDYLGILNESIKNLNKKKFYKDIKIFADEFKDKFDFSAEYRSFNLDVWYVLIDRNLRLIASGRTLYAQFIELISDKLHSDKLLDIKYELQKIASNWNKIRGILTKGYRKGSNDNVKGKVYSLLNEISNFEEELIKRLSQIDVSSLSDKNENILLEEKDINYFSETETIVLKLEDIMNNKAFAVTEADTYKADLSGAGHFFISSGLEKEHFIQAGSMHFRLPELVTKKYDNIACTGQEISVDKSVYHSIMFLGCSDNGDFIDEISLMYENGEELKIPISFADSWRLPLFKESIAWTGTGGKWTENRFEVHSNEQRIFAREELIRKKGIVEAIRLPYCPNIHIFAISLRKAISAEDN</sequence>
<gene>
    <name evidence="1" type="ORF">LY28_00756</name>
</gene>